<dbReference type="InterPro" id="IPR012843">
    <property type="entry name" value="YscD"/>
</dbReference>
<evidence type="ECO:0000256" key="1">
    <source>
        <dbReference type="SAM" id="Phobius"/>
    </source>
</evidence>
<evidence type="ECO:0000313" key="3">
    <source>
        <dbReference type="EMBL" id="MCT4700507.1"/>
    </source>
</evidence>
<feature type="transmembrane region" description="Helical" evidence="1">
    <location>
        <begin position="119"/>
        <end position="139"/>
    </location>
</feature>
<keyword evidence="1" id="KW-0812">Transmembrane</keyword>
<keyword evidence="1" id="KW-1133">Transmembrane helix</keyword>
<protein>
    <submittedName>
        <fullName evidence="3">Type III secretion system inner membrane ring subunit SctD</fullName>
    </submittedName>
</protein>
<dbReference type="AlphaFoldDB" id="A0A9X3ALX8"/>
<name>A0A9X3ALX8_9ENTR</name>
<accession>A0A9X3ALX8</accession>
<dbReference type="EMBL" id="JALHAP010000066">
    <property type="protein sequence ID" value="MCT4700507.1"/>
    <property type="molecule type" value="Genomic_DNA"/>
</dbReference>
<sequence>MKLTLKLLNGPMQGRSLRLPEGGITIGLGDTDLQLPLEGEFSRVTLRVTAEACVQLLEPAPCWVEGRKLQDRRLPPGKIIDLAGVAFVLLTEGETFTSRRIPERLVPGRWQFTRMQRRIATGVGLVLLMLASGIAFYYWQHQESEAEKVSRLGVQRWLVEQHRRDDLKRLGFEWLQDGTLRVYGQCPRQQVLTEVLQQLRIAGVFWRLETQCQDQLLDEIRQLLEQSGYRDVEVIDGRYPGEARICGDIQADARWQKVVKQLAEMEGLKRWDVSGRSATQGRGLLEAVRKAGALGQISLEKQGHRLIISGLLSAEQHTKLADALRPFRLETIFQQIPPRGTADSTLFPQPVVSIGGNRRNAWLVLADGRRLQVGTTLNNEYEIVHIDPASGIDLFRRGSLLHLPMTF</sequence>
<dbReference type="InterPro" id="IPR053947">
    <property type="entry name" value="YscD_ppl__2nd"/>
</dbReference>
<organism evidence="3 4">
    <name type="scientific">Dryocola boscaweniae</name>
    <dbReference type="NCBI Taxonomy" id="2925397"/>
    <lineage>
        <taxon>Bacteria</taxon>
        <taxon>Pseudomonadati</taxon>
        <taxon>Pseudomonadota</taxon>
        <taxon>Gammaproteobacteria</taxon>
        <taxon>Enterobacterales</taxon>
        <taxon>Enterobacteriaceae</taxon>
        <taxon>Dryocola</taxon>
    </lineage>
</organism>
<keyword evidence="1" id="KW-0472">Membrane</keyword>
<dbReference type="Pfam" id="PF21937">
    <property type="entry name" value="Yop-YscD_ppl_2nd"/>
    <property type="match status" value="1"/>
</dbReference>
<feature type="domain" description="YscD-like Bon-like" evidence="2">
    <location>
        <begin position="213"/>
        <end position="274"/>
    </location>
</feature>
<dbReference type="Proteomes" id="UP001150641">
    <property type="component" value="Unassembled WGS sequence"/>
</dbReference>
<gene>
    <name evidence="3" type="primary">sctD</name>
    <name evidence="3" type="ORF">MUA00_01560</name>
</gene>
<reference evidence="3" key="1">
    <citation type="submission" date="2022-03" db="EMBL/GenBank/DDBJ databases">
        <title>Proposal of a novel genus Dryocolo and two novel species.</title>
        <authorList>
            <person name="Maddock D.W."/>
            <person name="Brady C.L."/>
            <person name="Denman S."/>
            <person name="Arnold D."/>
        </authorList>
    </citation>
    <scope>NUCLEOTIDE SEQUENCE</scope>
    <source>
        <strain evidence="3">H6W4</strain>
    </source>
</reference>
<dbReference type="NCBIfam" id="TIGR02500">
    <property type="entry name" value="type_III_yscD"/>
    <property type="match status" value="1"/>
</dbReference>
<dbReference type="Gene3D" id="2.60.200.20">
    <property type="match status" value="1"/>
</dbReference>
<evidence type="ECO:0000313" key="4">
    <source>
        <dbReference type="Proteomes" id="UP001150641"/>
    </source>
</evidence>
<keyword evidence="4" id="KW-1185">Reference proteome</keyword>
<dbReference type="RefSeq" id="WP_271121380.1">
    <property type="nucleotide sequence ID" value="NZ_JALHAN010000053.1"/>
</dbReference>
<comment type="caution">
    <text evidence="3">The sequence shown here is derived from an EMBL/GenBank/DDBJ whole genome shotgun (WGS) entry which is preliminary data.</text>
</comment>
<evidence type="ECO:0000259" key="2">
    <source>
        <dbReference type="Pfam" id="PF21937"/>
    </source>
</evidence>
<proteinExistence type="predicted"/>